<dbReference type="InterPro" id="IPR005828">
    <property type="entry name" value="MFS_sugar_transport-like"/>
</dbReference>
<comment type="caution">
    <text evidence="10">The sequence shown here is derived from an EMBL/GenBank/DDBJ whole genome shotgun (WGS) entry which is preliminary data.</text>
</comment>
<feature type="transmembrane region" description="Helical" evidence="7">
    <location>
        <begin position="270"/>
        <end position="293"/>
    </location>
</feature>
<feature type="transmembrane region" description="Helical" evidence="7">
    <location>
        <begin position="106"/>
        <end position="131"/>
    </location>
</feature>
<evidence type="ECO:0000256" key="3">
    <source>
        <dbReference type="ARBA" id="ARBA00022989"/>
    </source>
</evidence>
<feature type="non-terminal residue" evidence="10">
    <location>
        <position position="1"/>
    </location>
</feature>
<comment type="subcellular location">
    <subcellularLocation>
        <location evidence="1">Membrane</location>
        <topology evidence="1">Multi-pass membrane protein</topology>
    </subcellularLocation>
</comment>
<feature type="transmembrane region" description="Helical" evidence="7">
    <location>
        <begin position="143"/>
        <end position="166"/>
    </location>
</feature>
<dbReference type="PANTHER" id="PTHR48021">
    <property type="match status" value="1"/>
</dbReference>
<comment type="similarity">
    <text evidence="6">Belongs to the major facilitator superfamily. Sugar transporter (TC 2.A.1.1) family.</text>
</comment>
<name>A0A0T6BCL4_9SCAR</name>
<dbReference type="InterPro" id="IPR020846">
    <property type="entry name" value="MFS_dom"/>
</dbReference>
<dbReference type="Pfam" id="PF00083">
    <property type="entry name" value="Sugar_tr"/>
    <property type="match status" value="1"/>
</dbReference>
<dbReference type="OrthoDB" id="6612291at2759"/>
<dbReference type="PANTHER" id="PTHR48021:SF89">
    <property type="entry name" value="FI02132P-RELATED"/>
    <property type="match status" value="1"/>
</dbReference>
<evidence type="ECO:0000256" key="4">
    <source>
        <dbReference type="ARBA" id="ARBA00023136"/>
    </source>
</evidence>
<dbReference type="InterPro" id="IPR036259">
    <property type="entry name" value="MFS_trans_sf"/>
</dbReference>
<evidence type="ECO:0000313" key="10">
    <source>
        <dbReference type="EMBL" id="KRT85039.1"/>
    </source>
</evidence>
<keyword evidence="3 7" id="KW-1133">Transmembrane helix</keyword>
<evidence type="ECO:0000256" key="7">
    <source>
        <dbReference type="SAM" id="Phobius"/>
    </source>
</evidence>
<evidence type="ECO:0000313" key="11">
    <source>
        <dbReference type="Proteomes" id="UP000051574"/>
    </source>
</evidence>
<sequence>FTRALFFFQIMLCLIAYLSTIAPSMSLGFSAVALPGLSDPSNPFRLDEEQKTWFASIASIATPIGCFVSGPISDRFGRKMSLLSINIITFIGWLVLTLAAKIDGQIYAMLLVGRLITGFSTGLASISAAVYMAEVSSPELRGMFTTASATFFSLGILTVYFLGYLFKDDWGQIALITAIIPVISMTLSIFFLPESPAWLVSKNREIEAKKNLTKIYGFKNSTNEIREEIQTLVDNRKKNEIKKKPENTSFFAPLKKKFKYFKRPTCLKPFLIILTYFFFLQFSGVFVIIFYCIDIVKEAGVSIDPHVAIVAIALTRLLGALCVFLISKKCGRRSPSIFSGVFITICMLGLSAYLYCKNNDIIGEDLIPKLTWLPLTLLVAYFFTSAVGFLTVPFAMAAEVFPTKIRGLASGLVTCLAYGFNFITVKTYGVMMQSMGNDGFFCFYGIMGLLGTIFVIVFLPETKGKTLQEIEELFDKKSKHTSEKQLLSIQVENGK</sequence>
<keyword evidence="8" id="KW-0732">Signal</keyword>
<evidence type="ECO:0000256" key="1">
    <source>
        <dbReference type="ARBA" id="ARBA00004141"/>
    </source>
</evidence>
<dbReference type="PROSITE" id="PS00217">
    <property type="entry name" value="SUGAR_TRANSPORT_2"/>
    <property type="match status" value="1"/>
</dbReference>
<keyword evidence="6" id="KW-0813">Transport</keyword>
<dbReference type="AlphaFoldDB" id="A0A0T6BCL4"/>
<feature type="transmembrane region" description="Helical" evidence="7">
    <location>
        <begin position="52"/>
        <end position="70"/>
    </location>
</feature>
<keyword evidence="2 7" id="KW-0812">Transmembrane</keyword>
<evidence type="ECO:0000256" key="8">
    <source>
        <dbReference type="SAM" id="SignalP"/>
    </source>
</evidence>
<dbReference type="NCBIfam" id="TIGR00879">
    <property type="entry name" value="SP"/>
    <property type="match status" value="1"/>
</dbReference>
<dbReference type="InterPro" id="IPR003663">
    <property type="entry name" value="Sugar/inositol_transpt"/>
</dbReference>
<feature type="chain" id="PRO_5006668570" evidence="8">
    <location>
        <begin position="21"/>
        <end position="495"/>
    </location>
</feature>
<accession>A0A0T6BCL4</accession>
<organism evidence="10 11">
    <name type="scientific">Oryctes borbonicus</name>
    <dbReference type="NCBI Taxonomy" id="1629725"/>
    <lineage>
        <taxon>Eukaryota</taxon>
        <taxon>Metazoa</taxon>
        <taxon>Ecdysozoa</taxon>
        <taxon>Arthropoda</taxon>
        <taxon>Hexapoda</taxon>
        <taxon>Insecta</taxon>
        <taxon>Pterygota</taxon>
        <taxon>Neoptera</taxon>
        <taxon>Endopterygota</taxon>
        <taxon>Coleoptera</taxon>
        <taxon>Polyphaga</taxon>
        <taxon>Scarabaeiformia</taxon>
        <taxon>Scarabaeidae</taxon>
        <taxon>Dynastinae</taxon>
        <taxon>Oryctes</taxon>
    </lineage>
</organism>
<feature type="transmembrane region" description="Helical" evidence="7">
    <location>
        <begin position="375"/>
        <end position="396"/>
    </location>
</feature>
<feature type="transmembrane region" description="Helical" evidence="7">
    <location>
        <begin position="441"/>
        <end position="459"/>
    </location>
</feature>
<protein>
    <submittedName>
        <fullName evidence="10">Membrane transporter</fullName>
    </submittedName>
</protein>
<evidence type="ECO:0000259" key="9">
    <source>
        <dbReference type="PROSITE" id="PS50850"/>
    </source>
</evidence>
<feature type="signal peptide" evidence="8">
    <location>
        <begin position="1"/>
        <end position="20"/>
    </location>
</feature>
<keyword evidence="5" id="KW-0325">Glycoprotein</keyword>
<gene>
    <name evidence="10" type="ORF">AMK59_1004</name>
</gene>
<dbReference type="FunFam" id="1.20.1250.20:FF:000249">
    <property type="entry name" value="facilitated trehalose transporter Tret1"/>
    <property type="match status" value="1"/>
</dbReference>
<feature type="transmembrane region" description="Helical" evidence="7">
    <location>
        <begin position="172"/>
        <end position="192"/>
    </location>
</feature>
<dbReference type="GO" id="GO:0022857">
    <property type="term" value="F:transmembrane transporter activity"/>
    <property type="evidence" value="ECO:0007669"/>
    <property type="project" value="InterPro"/>
</dbReference>
<feature type="transmembrane region" description="Helical" evidence="7">
    <location>
        <begin position="82"/>
        <end position="100"/>
    </location>
</feature>
<dbReference type="EMBL" id="LJIG01001901">
    <property type="protein sequence ID" value="KRT85039.1"/>
    <property type="molecule type" value="Genomic_DNA"/>
</dbReference>
<feature type="transmembrane region" description="Helical" evidence="7">
    <location>
        <begin position="408"/>
        <end position="429"/>
    </location>
</feature>
<feature type="domain" description="Major facilitator superfamily (MFS) profile" evidence="9">
    <location>
        <begin position="12"/>
        <end position="463"/>
    </location>
</feature>
<evidence type="ECO:0000256" key="5">
    <source>
        <dbReference type="ARBA" id="ARBA00023180"/>
    </source>
</evidence>
<dbReference type="PROSITE" id="PS00216">
    <property type="entry name" value="SUGAR_TRANSPORT_1"/>
    <property type="match status" value="1"/>
</dbReference>
<dbReference type="Gene3D" id="1.20.1250.20">
    <property type="entry name" value="MFS general substrate transporter like domains"/>
    <property type="match status" value="1"/>
</dbReference>
<proteinExistence type="inferred from homology"/>
<evidence type="ECO:0000256" key="2">
    <source>
        <dbReference type="ARBA" id="ARBA00022692"/>
    </source>
</evidence>
<keyword evidence="4 7" id="KW-0472">Membrane</keyword>
<keyword evidence="11" id="KW-1185">Reference proteome</keyword>
<dbReference type="PROSITE" id="PS50850">
    <property type="entry name" value="MFS"/>
    <property type="match status" value="1"/>
</dbReference>
<dbReference type="GO" id="GO:0016020">
    <property type="term" value="C:membrane"/>
    <property type="evidence" value="ECO:0007669"/>
    <property type="project" value="UniProtKB-SubCell"/>
</dbReference>
<dbReference type="SUPFAM" id="SSF103473">
    <property type="entry name" value="MFS general substrate transporter"/>
    <property type="match status" value="1"/>
</dbReference>
<reference evidence="10 11" key="1">
    <citation type="submission" date="2015-09" db="EMBL/GenBank/DDBJ databases">
        <title>Draft genome of the scarab beetle Oryctes borbonicus.</title>
        <authorList>
            <person name="Meyer J.M."/>
            <person name="Markov G.V."/>
            <person name="Baskaran P."/>
            <person name="Herrmann M."/>
            <person name="Sommer R.J."/>
            <person name="Roedelsperger C."/>
        </authorList>
    </citation>
    <scope>NUCLEOTIDE SEQUENCE [LARGE SCALE GENOMIC DNA]</scope>
    <source>
        <strain evidence="10">OB123</strain>
        <tissue evidence="10">Whole animal</tissue>
    </source>
</reference>
<feature type="transmembrane region" description="Helical" evidence="7">
    <location>
        <begin position="337"/>
        <end position="355"/>
    </location>
</feature>
<dbReference type="PRINTS" id="PR00171">
    <property type="entry name" value="SUGRTRNSPORT"/>
</dbReference>
<feature type="transmembrane region" description="Helical" evidence="7">
    <location>
        <begin position="305"/>
        <end position="325"/>
    </location>
</feature>
<evidence type="ECO:0000256" key="6">
    <source>
        <dbReference type="RuleBase" id="RU003346"/>
    </source>
</evidence>
<dbReference type="InterPro" id="IPR005829">
    <property type="entry name" value="Sugar_transporter_CS"/>
</dbReference>
<dbReference type="Proteomes" id="UP000051574">
    <property type="component" value="Unassembled WGS sequence"/>
</dbReference>
<dbReference type="InterPro" id="IPR050549">
    <property type="entry name" value="MFS_Trehalose_Transporter"/>
</dbReference>